<dbReference type="Proteomes" id="UP001620461">
    <property type="component" value="Unassembled WGS sequence"/>
</dbReference>
<gene>
    <name evidence="2" type="ORF">ISP15_11835</name>
</gene>
<reference evidence="2 3" key="1">
    <citation type="submission" date="2020-10" db="EMBL/GenBank/DDBJ databases">
        <title>Phylogeny of dyella-like bacteria.</title>
        <authorList>
            <person name="Fu J."/>
        </authorList>
    </citation>
    <scope>NUCLEOTIDE SEQUENCE [LARGE SCALE GENOMIC DNA]</scope>
    <source>
        <strain evidence="2 3">JP1</strain>
    </source>
</reference>
<comment type="caution">
    <text evidence="2">The sequence shown here is derived from an EMBL/GenBank/DDBJ whole genome shotgun (WGS) entry which is preliminary data.</text>
</comment>
<protein>
    <submittedName>
        <fullName evidence="2">Nuclear transport factor 2 family protein</fullName>
    </submittedName>
</protein>
<organism evidence="2 3">
    <name type="scientific">Dyella jejuensis</name>
    <dbReference type="NCBI Taxonomy" id="1432009"/>
    <lineage>
        <taxon>Bacteria</taxon>
        <taxon>Pseudomonadati</taxon>
        <taxon>Pseudomonadota</taxon>
        <taxon>Gammaproteobacteria</taxon>
        <taxon>Lysobacterales</taxon>
        <taxon>Rhodanobacteraceae</taxon>
        <taxon>Dyella</taxon>
    </lineage>
</organism>
<sequence>MFAIPFAWAGPASHPAIAGTPLTVTIAAQDSALFNAYNHCDLVTFARYIAPDIEFYHDKGGLTLGRANMVESIRHAICGKLRRELMPGTLEVYPIKDYGAVEIGEHRFCELSTGRCDAVGRFIHLWRYRNGSWQLSRVISYDHHKETASPG</sequence>
<dbReference type="Gene3D" id="3.10.450.50">
    <property type="match status" value="1"/>
</dbReference>
<dbReference type="SUPFAM" id="SSF54427">
    <property type="entry name" value="NTF2-like"/>
    <property type="match status" value="1"/>
</dbReference>
<evidence type="ECO:0000313" key="2">
    <source>
        <dbReference type="EMBL" id="MFK2901029.1"/>
    </source>
</evidence>
<proteinExistence type="predicted"/>
<evidence type="ECO:0000313" key="3">
    <source>
        <dbReference type="Proteomes" id="UP001620461"/>
    </source>
</evidence>
<dbReference type="InterPro" id="IPR027843">
    <property type="entry name" value="DUF4440"/>
</dbReference>
<dbReference type="EMBL" id="JADIKJ010000012">
    <property type="protein sequence ID" value="MFK2901029.1"/>
    <property type="molecule type" value="Genomic_DNA"/>
</dbReference>
<feature type="domain" description="DUF4440" evidence="1">
    <location>
        <begin position="26"/>
        <end position="135"/>
    </location>
</feature>
<keyword evidence="3" id="KW-1185">Reference proteome</keyword>
<accession>A0ABW8JKM3</accession>
<dbReference type="InterPro" id="IPR032710">
    <property type="entry name" value="NTF2-like_dom_sf"/>
</dbReference>
<dbReference type="Pfam" id="PF14534">
    <property type="entry name" value="DUF4440"/>
    <property type="match status" value="1"/>
</dbReference>
<evidence type="ECO:0000259" key="1">
    <source>
        <dbReference type="Pfam" id="PF14534"/>
    </source>
</evidence>
<name>A0ABW8JKM3_9GAMM</name>